<evidence type="ECO:0000313" key="3">
    <source>
        <dbReference type="Proteomes" id="UP000037737"/>
    </source>
</evidence>
<dbReference type="GO" id="GO:0005524">
    <property type="term" value="F:ATP binding"/>
    <property type="evidence" value="ECO:0007669"/>
    <property type="project" value="InterPro"/>
</dbReference>
<dbReference type="Gene3D" id="3.30.200.20">
    <property type="entry name" value="Phosphorylase Kinase, domain 1"/>
    <property type="match status" value="1"/>
</dbReference>
<dbReference type="SUPFAM" id="SSF56112">
    <property type="entry name" value="Protein kinase-like (PK-like)"/>
    <property type="match status" value="1"/>
</dbReference>
<evidence type="ECO:0000259" key="1">
    <source>
        <dbReference type="PROSITE" id="PS50011"/>
    </source>
</evidence>
<dbReference type="InterPro" id="IPR011009">
    <property type="entry name" value="Kinase-like_dom_sf"/>
</dbReference>
<proteinExistence type="predicted"/>
<feature type="domain" description="Protein kinase" evidence="1">
    <location>
        <begin position="1"/>
        <end position="282"/>
    </location>
</feature>
<dbReference type="KEGG" id="mcw:A8L33_08900"/>
<dbReference type="EMBL" id="LAVO01000005">
    <property type="protein sequence ID" value="KOS11229.1"/>
    <property type="molecule type" value="Genomic_DNA"/>
</dbReference>
<dbReference type="SMART" id="SM00471">
    <property type="entry name" value="HDc"/>
    <property type="match status" value="1"/>
</dbReference>
<name>A0A0N0RRJ8_9MICO</name>
<dbReference type="PANTHER" id="PTHR11373">
    <property type="entry name" value="DEOXYNUCLEOSIDE TRIPHOSPHATE TRIPHOSPHOHYDROLASE"/>
    <property type="match status" value="1"/>
</dbReference>
<dbReference type="AlphaFoldDB" id="A0A0N0RRJ8"/>
<dbReference type="GO" id="GO:0008832">
    <property type="term" value="F:dGTPase activity"/>
    <property type="evidence" value="ECO:0007669"/>
    <property type="project" value="TreeGrafter"/>
</dbReference>
<dbReference type="Proteomes" id="UP000037737">
    <property type="component" value="Unassembled WGS sequence"/>
</dbReference>
<dbReference type="InterPro" id="IPR000719">
    <property type="entry name" value="Prot_kinase_dom"/>
</dbReference>
<dbReference type="PANTHER" id="PTHR11373:SF4">
    <property type="entry name" value="DEOXYNUCLEOSIDE TRIPHOSPHATE TRIPHOSPHOHYDROLASE SAMHD1"/>
    <property type="match status" value="1"/>
</dbReference>
<dbReference type="InterPro" id="IPR003607">
    <property type="entry name" value="HD/PDEase_dom"/>
</dbReference>
<dbReference type="CDD" id="cd00077">
    <property type="entry name" value="HDc"/>
    <property type="match status" value="1"/>
</dbReference>
<dbReference type="PATRIC" id="fig|84292.3.peg.1031"/>
<evidence type="ECO:0000313" key="2">
    <source>
        <dbReference type="EMBL" id="KOS11229.1"/>
    </source>
</evidence>
<keyword evidence="3" id="KW-1185">Reference proteome</keyword>
<reference evidence="2" key="1">
    <citation type="submission" date="2015-04" db="EMBL/GenBank/DDBJ databases">
        <title>Complete genome sequence of Microbacterium chocolatum SIT 101, a bacterium enantioselectively hydrolyzing mesomeric diesters.</title>
        <authorList>
            <person name="Li X."/>
            <person name="Xu Y."/>
        </authorList>
    </citation>
    <scope>NUCLEOTIDE SEQUENCE [LARGE SCALE GENOMIC DNA]</scope>
    <source>
        <strain evidence="2">SIT 101</strain>
    </source>
</reference>
<dbReference type="InterPro" id="IPR050135">
    <property type="entry name" value="dGTPase-like"/>
</dbReference>
<comment type="caution">
    <text evidence="2">The sequence shown here is derived from an EMBL/GenBank/DDBJ whole genome shotgun (WGS) entry which is preliminary data.</text>
</comment>
<gene>
    <name evidence="2" type="ORF">XI38_04995</name>
</gene>
<accession>A0A0N0RRJ8</accession>
<protein>
    <recommendedName>
        <fullName evidence="1">Protein kinase domain-containing protein</fullName>
    </recommendedName>
</protein>
<dbReference type="Gene3D" id="1.10.3210.10">
    <property type="entry name" value="Hypothetical protein af1432"/>
    <property type="match status" value="1"/>
</dbReference>
<dbReference type="Gene3D" id="1.10.510.10">
    <property type="entry name" value="Transferase(Phosphotransferase) domain 1"/>
    <property type="match status" value="1"/>
</dbReference>
<dbReference type="SUPFAM" id="SSF109604">
    <property type="entry name" value="HD-domain/PDEase-like"/>
    <property type="match status" value="1"/>
</dbReference>
<dbReference type="PROSITE" id="PS50011">
    <property type="entry name" value="PROTEIN_KINASE_DOM"/>
    <property type="match status" value="1"/>
</dbReference>
<dbReference type="GO" id="GO:0006203">
    <property type="term" value="P:dGTP catabolic process"/>
    <property type="evidence" value="ECO:0007669"/>
    <property type="project" value="TreeGrafter"/>
</dbReference>
<dbReference type="GO" id="GO:0004672">
    <property type="term" value="F:protein kinase activity"/>
    <property type="evidence" value="ECO:0007669"/>
    <property type="project" value="InterPro"/>
</dbReference>
<organism evidence="2 3">
    <name type="scientific">Microbacterium aurantiacum</name>
    <dbReference type="NCBI Taxonomy" id="162393"/>
    <lineage>
        <taxon>Bacteria</taxon>
        <taxon>Bacillati</taxon>
        <taxon>Actinomycetota</taxon>
        <taxon>Actinomycetes</taxon>
        <taxon>Micrococcales</taxon>
        <taxon>Microbacteriaceae</taxon>
        <taxon>Microbacterium</taxon>
    </lineage>
</organism>
<sequence length="826" mass="91278">MDSPELVRAGRRVILARAVHRPSQQEVLLTISNPEFADGQEQVAKIARLMVSAKSVAIGSVLDSFFYHWGGNRGTCIVSTWHAQSESLESALTNDRMPVNIVEALLSTTRQLAAVHDAGYAHGDVSLSNVIVSPDSGVHLVDLEYVTEEKFLDGAGMFLTQVYSHPDRLAALQSRSYDLPIAQQWDRYALGQIFLQTLADADPYHYPELDLCTQRAVRLIGCLLLGGANDPSETALGLPPEFFVSEHYENLQQAIDALERVLGTPSVEVRVPELSRVPVEIVQVGTSDPAPFTQRVRALVSTAAMRQLNSCLQLGLICLIWPTASHTRLEHALGTFAMMRDAIIALHADPQSPIFRVLVGPVQMRTLLAAALLHDVGHYPLAHDLEEAYPAPFRHENRSMEFVTSSPIADILGRSEADAGGGWDLNPADVASVIGGEVRPGSTLTPWMCGMLHSILSGSLDVDKLDYLIRDSNALGVAAGAGIDVRRVVSSLTIAVILRSGGGADLRMAVRAKGVRPAELVGRVRSHMFGVAYWHRSYRAIKAMMHWMVWEAIDAGRASENDVRKRGKELATQLLRSAGPTPTGEELGITAAPPDAATQFQIPQREAAVLTSIAEFTRERNPTATDRTSEQLLNLLTEHRWYKAILTIDHFQNLQVTSAEHGKRAKRVWETLQRLIDPPRKISHEAMIARRMELSKLLQRRILDELGDARPVTRILNPERTYDEMLRVGSTTQLFFVDFIEKSKSKDKPLYFLATERPGSRLTNTAELIPVRESYDQKQLSSEFLVSNGAIRIFGHPDYARFVTASIAPERLEEILNDVAAAMLAR</sequence>